<dbReference type="EMBL" id="CM056814">
    <property type="protein sequence ID" value="KAJ8628251.1"/>
    <property type="molecule type" value="Genomic_DNA"/>
</dbReference>
<organism evidence="1 2">
    <name type="scientific">Persea americana</name>
    <name type="common">Avocado</name>
    <dbReference type="NCBI Taxonomy" id="3435"/>
    <lineage>
        <taxon>Eukaryota</taxon>
        <taxon>Viridiplantae</taxon>
        <taxon>Streptophyta</taxon>
        <taxon>Embryophyta</taxon>
        <taxon>Tracheophyta</taxon>
        <taxon>Spermatophyta</taxon>
        <taxon>Magnoliopsida</taxon>
        <taxon>Magnoliidae</taxon>
        <taxon>Laurales</taxon>
        <taxon>Lauraceae</taxon>
        <taxon>Persea</taxon>
    </lineage>
</organism>
<name>A0ACC2L4Z9_PERAE</name>
<evidence type="ECO:0000313" key="2">
    <source>
        <dbReference type="Proteomes" id="UP001234297"/>
    </source>
</evidence>
<gene>
    <name evidence="1" type="ORF">MRB53_021558</name>
</gene>
<evidence type="ECO:0000313" key="1">
    <source>
        <dbReference type="EMBL" id="KAJ8628251.1"/>
    </source>
</evidence>
<proteinExistence type="predicted"/>
<protein>
    <submittedName>
        <fullName evidence="1">Uncharacterized protein</fullName>
    </submittedName>
</protein>
<accession>A0ACC2L4Z9</accession>
<dbReference type="Proteomes" id="UP001234297">
    <property type="component" value="Chromosome 6"/>
</dbReference>
<keyword evidence="2" id="KW-1185">Reference proteome</keyword>
<reference evidence="1 2" key="1">
    <citation type="journal article" date="2022" name="Hortic Res">
        <title>A haplotype resolved chromosomal level avocado genome allows analysis of novel avocado genes.</title>
        <authorList>
            <person name="Nath O."/>
            <person name="Fletcher S.J."/>
            <person name="Hayward A."/>
            <person name="Shaw L.M."/>
            <person name="Masouleh A.K."/>
            <person name="Furtado A."/>
            <person name="Henry R.J."/>
            <person name="Mitter N."/>
        </authorList>
    </citation>
    <scope>NUCLEOTIDE SEQUENCE [LARGE SCALE GENOMIC DNA]</scope>
    <source>
        <strain evidence="2">cv. Hass</strain>
    </source>
</reference>
<comment type="caution">
    <text evidence="1">The sequence shown here is derived from an EMBL/GenBank/DDBJ whole genome shotgun (WGS) entry which is preliminary data.</text>
</comment>
<sequence>MWLINRLPTRILDMQSPYERLLGTKLDYGSFRVFGTRCYPCFRDYAKDKFDARSLPCVFLGYSHQFKGYHCLDPPTNRIYISRHVVFDEVTFPFRDPGSLHSSTETPLDLAVFTDWFSASDACEPLSCEPLSYEESKLSASHERRKFQTRDESALLYVPSCATTHGGNSSFTTISTQSDTAHLETGFPALLQTGPSALLQTGPPSPNVNDNTTPLPENTTSLPLAAHFQAPMSNPCPLPVVPTQHRMVTRLKDNIVKPNPKYFLATVEIPTEPKSLKSTLKHPVPPSPGSTNMYLRGVTLASIVSNEATLVSLPITTGGIFSCCVS</sequence>